<evidence type="ECO:0000256" key="3">
    <source>
        <dbReference type="ARBA" id="ARBA00022475"/>
    </source>
</evidence>
<feature type="transmembrane region" description="Helical" evidence="8">
    <location>
        <begin position="7"/>
        <end position="34"/>
    </location>
</feature>
<dbReference type="AlphaFoldDB" id="A0A0F9VKR7"/>
<keyword evidence="3" id="KW-1003">Cell membrane</keyword>
<dbReference type="InterPro" id="IPR055348">
    <property type="entry name" value="DctQ"/>
</dbReference>
<sequence>MRYAQRGYLLLLNGMALLAAIMLVWLMVAVVLSVVIRNLGLQPSAWFFLSTEYAMFYLTLLGAPWLVRQKGHVHIELLTSVLPPTALNILSRGVSLLCVVVCGVLAWKGLDLVLLNIERTDYDVRAFFVPKWMLTIVFPISFTLMAIEFGHFVVGHDILHSGEAGIKE</sequence>
<reference evidence="10" key="1">
    <citation type="journal article" date="2015" name="Nature">
        <title>Complex archaea that bridge the gap between prokaryotes and eukaryotes.</title>
        <authorList>
            <person name="Spang A."/>
            <person name="Saw J.H."/>
            <person name="Jorgensen S.L."/>
            <person name="Zaremba-Niedzwiedzka K."/>
            <person name="Martijn J."/>
            <person name="Lind A.E."/>
            <person name="van Eijk R."/>
            <person name="Schleper C."/>
            <person name="Guy L."/>
            <person name="Ettema T.J."/>
        </authorList>
    </citation>
    <scope>NUCLEOTIDE SEQUENCE</scope>
</reference>
<protein>
    <recommendedName>
        <fullName evidence="9">Tripartite ATP-independent periplasmic transporters DctQ component domain-containing protein</fullName>
    </recommendedName>
</protein>
<feature type="transmembrane region" description="Helical" evidence="8">
    <location>
        <begin position="87"/>
        <end position="107"/>
    </location>
</feature>
<feature type="domain" description="Tripartite ATP-independent periplasmic transporters DctQ component" evidence="9">
    <location>
        <begin position="26"/>
        <end position="148"/>
    </location>
</feature>
<feature type="transmembrane region" description="Helical" evidence="8">
    <location>
        <begin position="46"/>
        <end position="67"/>
    </location>
</feature>
<evidence type="ECO:0000256" key="8">
    <source>
        <dbReference type="SAM" id="Phobius"/>
    </source>
</evidence>
<evidence type="ECO:0000256" key="7">
    <source>
        <dbReference type="ARBA" id="ARBA00023136"/>
    </source>
</evidence>
<evidence type="ECO:0000256" key="4">
    <source>
        <dbReference type="ARBA" id="ARBA00022519"/>
    </source>
</evidence>
<evidence type="ECO:0000256" key="6">
    <source>
        <dbReference type="ARBA" id="ARBA00022989"/>
    </source>
</evidence>
<evidence type="ECO:0000256" key="2">
    <source>
        <dbReference type="ARBA" id="ARBA00022448"/>
    </source>
</evidence>
<evidence type="ECO:0000256" key="1">
    <source>
        <dbReference type="ARBA" id="ARBA00004429"/>
    </source>
</evidence>
<name>A0A0F9VKR7_9ZZZZ</name>
<dbReference type="Pfam" id="PF04290">
    <property type="entry name" value="DctQ"/>
    <property type="match status" value="1"/>
</dbReference>
<feature type="transmembrane region" description="Helical" evidence="8">
    <location>
        <begin position="127"/>
        <end position="147"/>
    </location>
</feature>
<accession>A0A0F9VKR7</accession>
<dbReference type="GO" id="GO:0005886">
    <property type="term" value="C:plasma membrane"/>
    <property type="evidence" value="ECO:0007669"/>
    <property type="project" value="UniProtKB-SubCell"/>
</dbReference>
<evidence type="ECO:0000259" key="9">
    <source>
        <dbReference type="Pfam" id="PF04290"/>
    </source>
</evidence>
<comment type="subcellular location">
    <subcellularLocation>
        <location evidence="1">Cell inner membrane</location>
        <topology evidence="1">Multi-pass membrane protein</topology>
    </subcellularLocation>
</comment>
<dbReference type="EMBL" id="LAZR01000018">
    <property type="protein sequence ID" value="KKO05706.1"/>
    <property type="molecule type" value="Genomic_DNA"/>
</dbReference>
<evidence type="ECO:0000313" key="10">
    <source>
        <dbReference type="EMBL" id="KKO05706.1"/>
    </source>
</evidence>
<dbReference type="PANTHER" id="PTHR35011">
    <property type="entry name" value="2,3-DIKETO-L-GULONATE TRAP TRANSPORTER SMALL PERMEASE PROTEIN YIAM"/>
    <property type="match status" value="1"/>
</dbReference>
<keyword evidence="5 8" id="KW-0812">Transmembrane</keyword>
<dbReference type="InterPro" id="IPR007387">
    <property type="entry name" value="TRAP_DctQ"/>
</dbReference>
<gene>
    <name evidence="10" type="ORF">LCGC14_0073460</name>
</gene>
<comment type="caution">
    <text evidence="10">The sequence shown here is derived from an EMBL/GenBank/DDBJ whole genome shotgun (WGS) entry which is preliminary data.</text>
</comment>
<keyword evidence="2" id="KW-0813">Transport</keyword>
<keyword evidence="4" id="KW-0997">Cell inner membrane</keyword>
<evidence type="ECO:0000256" key="5">
    <source>
        <dbReference type="ARBA" id="ARBA00022692"/>
    </source>
</evidence>
<proteinExistence type="predicted"/>
<organism evidence="10">
    <name type="scientific">marine sediment metagenome</name>
    <dbReference type="NCBI Taxonomy" id="412755"/>
    <lineage>
        <taxon>unclassified sequences</taxon>
        <taxon>metagenomes</taxon>
        <taxon>ecological metagenomes</taxon>
    </lineage>
</organism>
<keyword evidence="6 8" id="KW-1133">Transmembrane helix</keyword>
<keyword evidence="7 8" id="KW-0472">Membrane</keyword>